<dbReference type="AlphaFoldDB" id="A0A7W9LP47"/>
<sequence>MKEPGPSAQRLLRRETPGIQALMAGAPEAWPPEVRAEAVLRLIYDLITDITNERWQRVAMAAFRNPPEDYVGQSFDSLHNRFRHLALQDLGSDGGDVEIHIERHRGYWSGAANQLATLLEERLVRMSQAPEEWVVYRREEHQPPPLLLPISFDRTDVLYQFDGLRGVKVYTYRWLTAHAAIDRYETVAWYYSDPDAPVEVEPLANCVIDGPSRELPQGGRTEALKFSHMLSADEQYFFAYAVHFNSDRPCRPSILYESRGRTIKHLIVRAQFDPRELPAKCWHVDMSAHVSASSEPPDDSPEVMSIPENGYLAHEWRYCQPGRKYGLLWTWRPPELAHD</sequence>
<keyword evidence="2" id="KW-1185">Reference proteome</keyword>
<protein>
    <submittedName>
        <fullName evidence="1">Uncharacterized protein</fullName>
    </submittedName>
</protein>
<evidence type="ECO:0000313" key="1">
    <source>
        <dbReference type="EMBL" id="MBB5790827.1"/>
    </source>
</evidence>
<comment type="caution">
    <text evidence="1">The sequence shown here is derived from an EMBL/GenBank/DDBJ whole genome shotgun (WGS) entry which is preliminary data.</text>
</comment>
<evidence type="ECO:0000313" key="2">
    <source>
        <dbReference type="Proteomes" id="UP000542813"/>
    </source>
</evidence>
<dbReference type="EMBL" id="JACHMM010000001">
    <property type="protein sequence ID" value="MBB5790827.1"/>
    <property type="molecule type" value="Genomic_DNA"/>
</dbReference>
<dbReference type="Proteomes" id="UP000542813">
    <property type="component" value="Unassembled WGS sequence"/>
</dbReference>
<organism evidence="1 2">
    <name type="scientific">Jiangella mangrovi</name>
    <dbReference type="NCBI Taxonomy" id="1524084"/>
    <lineage>
        <taxon>Bacteria</taxon>
        <taxon>Bacillati</taxon>
        <taxon>Actinomycetota</taxon>
        <taxon>Actinomycetes</taxon>
        <taxon>Jiangellales</taxon>
        <taxon>Jiangellaceae</taxon>
        <taxon>Jiangella</taxon>
    </lineage>
</organism>
<proteinExistence type="predicted"/>
<gene>
    <name evidence="1" type="ORF">HD601_005402</name>
</gene>
<accession>A0A7W9LP47</accession>
<dbReference type="RefSeq" id="WP_184827155.1">
    <property type="nucleotide sequence ID" value="NZ_JACHMM010000001.1"/>
</dbReference>
<name>A0A7W9LP47_9ACTN</name>
<reference evidence="1 2" key="1">
    <citation type="submission" date="2020-08" db="EMBL/GenBank/DDBJ databases">
        <title>Sequencing the genomes of 1000 actinobacteria strains.</title>
        <authorList>
            <person name="Klenk H.-P."/>
        </authorList>
    </citation>
    <scope>NUCLEOTIDE SEQUENCE [LARGE SCALE GENOMIC DNA]</scope>
    <source>
        <strain evidence="1 2">DSM 102122</strain>
    </source>
</reference>